<evidence type="ECO:0000313" key="2">
    <source>
        <dbReference type="Proteomes" id="UP000036867"/>
    </source>
</evidence>
<dbReference type="STRING" id="263475.AMD00_02655"/>
<protein>
    <submittedName>
        <fullName evidence="1">Uncharacterized protein</fullName>
    </submittedName>
</protein>
<sequence length="181" mass="18585">MDNCSNCNKQSCLCGRQIGPFRAVELCGITGVSPIPITTTCSGLCEYGYIYNLGAEVVAIDADIIFDSTGIVTLGITHVPGTSQIIVTTPGIYEINFVVSGVEPNQFTLFLNGAPVTGTTYGSGAGTQQNTGQAIISLASGSSLTLRNHSSAAAVTLQTLAGGTQINVNASIVLKLLSPIV</sequence>
<evidence type="ECO:0000313" key="1">
    <source>
        <dbReference type="EMBL" id="KOO51400.1"/>
    </source>
</evidence>
<dbReference type="Gene3D" id="2.60.120.40">
    <property type="match status" value="1"/>
</dbReference>
<name>A0A0M0LJZ5_9BACL</name>
<dbReference type="PATRIC" id="fig|263475.3.peg.868"/>
<dbReference type="OrthoDB" id="1685104at2"/>
<comment type="caution">
    <text evidence="1">The sequence shown here is derived from an EMBL/GenBank/DDBJ whole genome shotgun (WGS) entry which is preliminary data.</text>
</comment>
<keyword evidence="2" id="KW-1185">Reference proteome</keyword>
<proteinExistence type="predicted"/>
<dbReference type="EMBL" id="LILB01000001">
    <property type="protein sequence ID" value="KOO51400.1"/>
    <property type="molecule type" value="Genomic_DNA"/>
</dbReference>
<reference evidence="2" key="1">
    <citation type="submission" date="2015-08" db="EMBL/GenBank/DDBJ databases">
        <title>Fjat-10028 dsm 16317.</title>
        <authorList>
            <person name="Liu B."/>
            <person name="Wang J."/>
            <person name="Zhu Y."/>
            <person name="Liu G."/>
            <person name="Chen Q."/>
            <person name="Chen Z."/>
            <person name="Lan J."/>
            <person name="Che J."/>
            <person name="Ge C."/>
            <person name="Shi H."/>
            <person name="Pan Z."/>
            <person name="Liu X."/>
        </authorList>
    </citation>
    <scope>NUCLEOTIDE SEQUENCE [LARGE SCALE GENOMIC DNA]</scope>
    <source>
        <strain evidence="2">DSM 16317</strain>
    </source>
</reference>
<dbReference type="AlphaFoldDB" id="A0A0M0LJZ5"/>
<gene>
    <name evidence="1" type="ORF">AMD00_02655</name>
</gene>
<accession>A0A0M0LJZ5</accession>
<dbReference type="InterPro" id="IPR008983">
    <property type="entry name" value="Tumour_necrosis_fac-like_dom"/>
</dbReference>
<dbReference type="Proteomes" id="UP000036867">
    <property type="component" value="Unassembled WGS sequence"/>
</dbReference>
<organism evidence="1 2">
    <name type="scientific">Viridibacillus arvi</name>
    <dbReference type="NCBI Taxonomy" id="263475"/>
    <lineage>
        <taxon>Bacteria</taxon>
        <taxon>Bacillati</taxon>
        <taxon>Bacillota</taxon>
        <taxon>Bacilli</taxon>
        <taxon>Bacillales</taxon>
        <taxon>Caryophanaceae</taxon>
        <taxon>Viridibacillus</taxon>
    </lineage>
</organism>